<proteinExistence type="predicted"/>
<feature type="non-terminal residue" evidence="1">
    <location>
        <position position="1"/>
    </location>
</feature>
<reference evidence="2" key="1">
    <citation type="submission" date="2021-01" db="EMBL/GenBank/DDBJ databases">
        <title>Caligus Genome Assembly.</title>
        <authorList>
            <person name="Gallardo-Escarate C."/>
        </authorList>
    </citation>
    <scope>NUCLEOTIDE SEQUENCE [LARGE SCALE GENOMIC DNA]</scope>
</reference>
<gene>
    <name evidence="1" type="ORF">FKW44_014007</name>
</gene>
<accession>A0A7T8GZ60</accession>
<dbReference type="OrthoDB" id="7479519at2759"/>
<dbReference type="Proteomes" id="UP000595437">
    <property type="component" value="Chromosome 9"/>
</dbReference>
<dbReference type="EMBL" id="CP045898">
    <property type="protein sequence ID" value="QQP40080.1"/>
    <property type="molecule type" value="Genomic_DNA"/>
</dbReference>
<organism evidence="1 2">
    <name type="scientific">Caligus rogercresseyi</name>
    <name type="common">Sea louse</name>
    <dbReference type="NCBI Taxonomy" id="217165"/>
    <lineage>
        <taxon>Eukaryota</taxon>
        <taxon>Metazoa</taxon>
        <taxon>Ecdysozoa</taxon>
        <taxon>Arthropoda</taxon>
        <taxon>Crustacea</taxon>
        <taxon>Multicrustacea</taxon>
        <taxon>Hexanauplia</taxon>
        <taxon>Copepoda</taxon>
        <taxon>Siphonostomatoida</taxon>
        <taxon>Caligidae</taxon>
        <taxon>Caligus</taxon>
    </lineage>
</organism>
<keyword evidence="2" id="KW-1185">Reference proteome</keyword>
<feature type="non-terminal residue" evidence="1">
    <location>
        <position position="59"/>
    </location>
</feature>
<name>A0A7T8GZ60_CALRO</name>
<sequence length="59" mass="6554">PVSLLCANSKLTERVLYNQLVTYVEASCKLPPEQKGFRTGRSVDTALALYCPTLLRLVI</sequence>
<evidence type="ECO:0000313" key="2">
    <source>
        <dbReference type="Proteomes" id="UP000595437"/>
    </source>
</evidence>
<dbReference type="AlphaFoldDB" id="A0A7T8GZ60"/>
<evidence type="ECO:0008006" key="3">
    <source>
        <dbReference type="Google" id="ProtNLM"/>
    </source>
</evidence>
<evidence type="ECO:0000313" key="1">
    <source>
        <dbReference type="EMBL" id="QQP40080.1"/>
    </source>
</evidence>
<protein>
    <recommendedName>
        <fullName evidence="3">Reverse transcriptase domain-containing protein</fullName>
    </recommendedName>
</protein>